<dbReference type="InterPro" id="IPR027417">
    <property type="entry name" value="P-loop_NTPase"/>
</dbReference>
<keyword evidence="4" id="KW-0067">ATP-binding</keyword>
<dbReference type="GO" id="GO:0140359">
    <property type="term" value="F:ABC-type transporter activity"/>
    <property type="evidence" value="ECO:0007669"/>
    <property type="project" value="InterPro"/>
</dbReference>
<feature type="transmembrane region" description="Helical" evidence="7">
    <location>
        <begin position="1141"/>
        <end position="1164"/>
    </location>
</feature>
<feature type="transmembrane region" description="Helical" evidence="7">
    <location>
        <begin position="298"/>
        <end position="322"/>
    </location>
</feature>
<dbReference type="SMART" id="SM00382">
    <property type="entry name" value="AAA"/>
    <property type="match status" value="2"/>
</dbReference>
<dbReference type="Pfam" id="PF00005">
    <property type="entry name" value="ABC_tran"/>
    <property type="match status" value="2"/>
</dbReference>
<feature type="transmembrane region" description="Helical" evidence="7">
    <location>
        <begin position="396"/>
        <end position="418"/>
    </location>
</feature>
<protein>
    <submittedName>
        <fullName evidence="10">Phospholipid-transporting ATPase ABCA3</fullName>
    </submittedName>
</protein>
<dbReference type="GeneID" id="108074469"/>
<feature type="transmembrane region" description="Helical" evidence="7">
    <location>
        <begin position="366"/>
        <end position="384"/>
    </location>
</feature>
<keyword evidence="2 7" id="KW-0812">Transmembrane</keyword>
<dbReference type="Gene3D" id="3.40.50.300">
    <property type="entry name" value="P-loop containing nucleotide triphosphate hydrolases"/>
    <property type="match status" value="2"/>
</dbReference>
<dbReference type="PROSITE" id="PS50893">
    <property type="entry name" value="ABC_TRANSPORTER_2"/>
    <property type="match status" value="2"/>
</dbReference>
<dbReference type="InterPro" id="IPR013525">
    <property type="entry name" value="ABC2_TM"/>
</dbReference>
<keyword evidence="3" id="KW-0547">Nucleotide-binding</keyword>
<evidence type="ECO:0000256" key="5">
    <source>
        <dbReference type="ARBA" id="ARBA00022989"/>
    </source>
</evidence>
<evidence type="ECO:0000256" key="2">
    <source>
        <dbReference type="ARBA" id="ARBA00022692"/>
    </source>
</evidence>
<evidence type="ECO:0000256" key="1">
    <source>
        <dbReference type="ARBA" id="ARBA00004141"/>
    </source>
</evidence>
<dbReference type="GO" id="GO:0016887">
    <property type="term" value="F:ATP hydrolysis activity"/>
    <property type="evidence" value="ECO:0007669"/>
    <property type="project" value="InterPro"/>
</dbReference>
<dbReference type="Pfam" id="PF12698">
    <property type="entry name" value="ABC2_membrane_3"/>
    <property type="match status" value="1"/>
</dbReference>
<feature type="domain" description="ABC transporter" evidence="8">
    <location>
        <begin position="1308"/>
        <end position="1540"/>
    </location>
</feature>
<dbReference type="InterPro" id="IPR003439">
    <property type="entry name" value="ABC_transporter-like_ATP-bd"/>
</dbReference>
<feature type="transmembrane region" description="Helical" evidence="7">
    <location>
        <begin position="1034"/>
        <end position="1056"/>
    </location>
</feature>
<dbReference type="GO" id="GO:0016020">
    <property type="term" value="C:membrane"/>
    <property type="evidence" value="ECO:0007669"/>
    <property type="project" value="UniProtKB-SubCell"/>
</dbReference>
<organism evidence="9 10">
    <name type="scientific">Drosophila kikkawai</name>
    <name type="common">Fruit fly</name>
    <dbReference type="NCBI Taxonomy" id="30033"/>
    <lineage>
        <taxon>Eukaryota</taxon>
        <taxon>Metazoa</taxon>
        <taxon>Ecdysozoa</taxon>
        <taxon>Arthropoda</taxon>
        <taxon>Hexapoda</taxon>
        <taxon>Insecta</taxon>
        <taxon>Pterygota</taxon>
        <taxon>Neoptera</taxon>
        <taxon>Endopterygota</taxon>
        <taxon>Diptera</taxon>
        <taxon>Brachycera</taxon>
        <taxon>Muscomorpha</taxon>
        <taxon>Ephydroidea</taxon>
        <taxon>Drosophilidae</taxon>
        <taxon>Drosophila</taxon>
        <taxon>Sophophora</taxon>
    </lineage>
</organism>
<feature type="transmembrane region" description="Helical" evidence="7">
    <location>
        <begin position="1173"/>
        <end position="1194"/>
    </location>
</feature>
<feature type="transmembrane region" description="Helical" evidence="7">
    <location>
        <begin position="858"/>
        <end position="881"/>
    </location>
</feature>
<gene>
    <name evidence="10" type="primary">LOC108074469</name>
</gene>
<comment type="subcellular location">
    <subcellularLocation>
        <location evidence="1">Membrane</location>
        <topology evidence="1">Multi-pass membrane protein</topology>
    </subcellularLocation>
</comment>
<evidence type="ECO:0000256" key="4">
    <source>
        <dbReference type="ARBA" id="ARBA00022840"/>
    </source>
</evidence>
<dbReference type="Pfam" id="PF23321">
    <property type="entry name" value="R1_ABCA1"/>
    <property type="match status" value="1"/>
</dbReference>
<keyword evidence="9" id="KW-1185">Reference proteome</keyword>
<feature type="transmembrane region" description="Helical" evidence="7">
    <location>
        <begin position="20"/>
        <end position="43"/>
    </location>
</feature>
<keyword evidence="5 7" id="KW-1133">Transmembrane helix</keyword>
<evidence type="ECO:0000256" key="6">
    <source>
        <dbReference type="ARBA" id="ARBA00023136"/>
    </source>
</evidence>
<accession>A0A6P4I1K6</accession>
<dbReference type="InterPro" id="IPR026082">
    <property type="entry name" value="ABCA"/>
</dbReference>
<reference evidence="9" key="1">
    <citation type="submission" date="2025-05" db="UniProtKB">
        <authorList>
            <consortium name="RefSeq"/>
        </authorList>
    </citation>
    <scope>NUCLEOTIDE SEQUENCE [LARGE SCALE GENOMIC DNA]</scope>
    <source>
        <strain evidence="9">14028-0561.14</strain>
    </source>
</reference>
<dbReference type="GO" id="GO:0005319">
    <property type="term" value="F:lipid transporter activity"/>
    <property type="evidence" value="ECO:0007669"/>
    <property type="project" value="TreeGrafter"/>
</dbReference>
<sequence length="1644" mass="188622">MPATKGLLFKRYIRIELNMWRHTLFEAIALIIMLLVILLNPIAHSKRLLYKRSDNEKGQSIDSHTLGDLRILQGVIDSRREKNRLNLGYTPKTPFVSNLAAKVVTTLELNATIPFENENELENQLDERTTLAGLVFKGDLSGPQPPLVLDVSIRFPSEFRTLKSFLTEDRLWLTRCSGQIDADREQVDKNLKQDIYIREGFLQLQHQVFIEWYHLLREQFQSDFPEPSVTMYNVRLKSADEPCAAVSLARLPTFLYYFIYLLPFLNIIRNVASQVQDGVMVHQWYYGYSFGTQWALKFLVLFLRLIILGAIFILIIVCFWVLGEHKSELSGLAILAFVCFVVLFTVELIVTAMVVAKIFADPTNGVLFGLAMWLFAYAAFTTVLERYWDIHKYHIFFILVSFFNCQILFAMELFRYSYEFPQVIQTNDYVVLFASVIGSTLIFYFFLLALQWRKPGRYLSRRIVNNRRRKAKEADMVIMHLNKVPSISNFEFGDAGVVELMRLRHISTTHRDSERKILKNISLRIYQGEVYVILGHIGSGKLTLLRVMAGLKFPIRGSTLFMGSPFVNTGEQRHLVDFRFAEHGLNKKLTVEQTIDFHVRLKLSAKDSDRFEIEKRKWLAVLDPLIESRSAKIGQLHMGTRLLVAVCCCLAGDTKIIIMEEPTKRLSYREAQVFWSIVNAEKENRAFVFATHNIGDAEHVADRLGILNMGVLEASGTPFFLRAKFNSSVELVIIKKPHVPDDPITEFIRQFDPMVEPENEIGDTLTYRLPGTFRTRLQKMLIHLESGRKALGIENFKVVGAELSDIYMQLVTSFRLQEQIISDVSQTFKYQVVSKRQLRRQRIRAMFYKKIINSAPNVWPIIMIIATFLLIAIIARLTVLIGSPKNRANSILIGTQELADVSSLPDIKGCGYIDIRSTQTITTTSEDDSRVAKSKLFTSDSFVCAKESYRDYLQKSSELKGMGAVESNGDGELNGYIIADIFHSAPMVLNLMHNIILKLTYPDRTDTAAMVTNDPMPTRLSKKINLLDNKIAHIHAPLAIGCIIPIIVSVFVISIVEEKIQNFRFLEHIAGLGLSAYWGINLFWDWFNFVVYSVIIVLIMAVFRIGEFGMVDNLVIILLLAFFGMAALPITYLVTMFVNSSIIRAFLVSMILQGTSGLVLYIIYWEVANSNMLFFYSACISPGFSLLDGISNIYTQSAEHRLCRDKCQNYAGCTRENMQEVVPNCKFDTYFKWAAPGILPAMLCMILCAIIGLLLIFWIELQRRERKFHSSRDLHKMRTATYPFDDGDVADVKQKIADAENTKAKQSVFLVDQVEAKIPHSGNRIHTISFALNKYMSMGIFGPRHSGKSHLIQQLVGEKGFAFGEIYVRGLDFKYDLESIHTYMGYCPQHRGLLPNLTPREHIRLLCMIRGVPQAKIGEKIHDLCLMLNMTGWMHRRCSLLTAEKRAKVKIALALVAYNKILVLDEPTAGMPATTRREIWNILRYMRYCGKTMIFATNDELECKILADFIILFMHGEMLAIGSLQYLRYKYSHGFYLEVRIIRDGTTIAESEENLSKDVENLAKFVNFLHSKSELVYRMRNWLKYYVPVDNIVYSYLYGAVEKNRVRLNIQDYCIYQAHMRNVVAHVHETRSELKNQIIHTNDF</sequence>
<evidence type="ECO:0000313" key="9">
    <source>
        <dbReference type="Proteomes" id="UP001652661"/>
    </source>
</evidence>
<evidence type="ECO:0000256" key="7">
    <source>
        <dbReference type="SAM" id="Phobius"/>
    </source>
</evidence>
<feature type="transmembrane region" description="Helical" evidence="7">
    <location>
        <begin position="254"/>
        <end position="272"/>
    </location>
</feature>
<feature type="transmembrane region" description="Helical" evidence="7">
    <location>
        <begin position="1086"/>
        <end position="1103"/>
    </location>
</feature>
<feature type="transmembrane region" description="Helical" evidence="7">
    <location>
        <begin position="334"/>
        <end position="360"/>
    </location>
</feature>
<dbReference type="SUPFAM" id="SSF52540">
    <property type="entry name" value="P-loop containing nucleoside triphosphate hydrolases"/>
    <property type="match status" value="2"/>
</dbReference>
<name>A0A6P4I1K6_DROKI</name>
<evidence type="ECO:0000313" key="10">
    <source>
        <dbReference type="RefSeq" id="XP_017022025.1"/>
    </source>
</evidence>
<dbReference type="InterPro" id="IPR056264">
    <property type="entry name" value="R2_ABCA1-4-like"/>
</dbReference>
<dbReference type="GO" id="GO:0005524">
    <property type="term" value="F:ATP binding"/>
    <property type="evidence" value="ECO:0007669"/>
    <property type="project" value="UniProtKB-KW"/>
</dbReference>
<keyword evidence="6 7" id="KW-0472">Membrane</keyword>
<proteinExistence type="predicted"/>
<feature type="domain" description="ABC transporter" evidence="8">
    <location>
        <begin position="501"/>
        <end position="734"/>
    </location>
</feature>
<feature type="transmembrane region" description="Helical" evidence="7">
    <location>
        <begin position="430"/>
        <end position="452"/>
    </location>
</feature>
<dbReference type="OrthoDB" id="8061355at2759"/>
<dbReference type="PANTHER" id="PTHR19229">
    <property type="entry name" value="ATP-BINDING CASSETTE TRANSPORTER SUBFAMILY A ABCA"/>
    <property type="match status" value="1"/>
</dbReference>
<feature type="transmembrane region" description="Helical" evidence="7">
    <location>
        <begin position="1115"/>
        <end position="1135"/>
    </location>
</feature>
<evidence type="ECO:0000256" key="3">
    <source>
        <dbReference type="ARBA" id="ARBA00022741"/>
    </source>
</evidence>
<feature type="transmembrane region" description="Helical" evidence="7">
    <location>
        <begin position="1238"/>
        <end position="1259"/>
    </location>
</feature>
<evidence type="ECO:0000259" key="8">
    <source>
        <dbReference type="PROSITE" id="PS50893"/>
    </source>
</evidence>
<dbReference type="RefSeq" id="XP_017022025.1">
    <property type="nucleotide sequence ID" value="XM_017166536.3"/>
</dbReference>
<dbReference type="InterPro" id="IPR003593">
    <property type="entry name" value="AAA+_ATPase"/>
</dbReference>
<dbReference type="Proteomes" id="UP001652661">
    <property type="component" value="Chromosome 2L"/>
</dbReference>
<dbReference type="PANTHER" id="PTHR19229:SF250">
    <property type="entry name" value="ABC TRANSPORTER DOMAIN-CONTAINING PROTEIN-RELATED"/>
    <property type="match status" value="1"/>
</dbReference>
<reference evidence="10" key="2">
    <citation type="submission" date="2025-08" db="UniProtKB">
        <authorList>
            <consortium name="RefSeq"/>
        </authorList>
    </citation>
    <scope>IDENTIFICATION</scope>
    <source>
        <strain evidence="10">14028-0561.14</strain>
        <tissue evidence="10">Whole fly</tissue>
    </source>
</reference>